<proteinExistence type="inferred from homology"/>
<evidence type="ECO:0000256" key="4">
    <source>
        <dbReference type="HAMAP-Rule" id="MF_01681"/>
    </source>
</evidence>
<name>A0ABU1ZPG4_9BURK</name>
<keyword evidence="4" id="KW-0460">Magnesium</keyword>
<dbReference type="RefSeq" id="WP_310343684.1">
    <property type="nucleotide sequence ID" value="NZ_JAVDXO010000006.1"/>
</dbReference>
<evidence type="ECO:0000256" key="1">
    <source>
        <dbReference type="ARBA" id="ARBA00022605"/>
    </source>
</evidence>
<comment type="caution">
    <text evidence="5">The sequence shown here is derived from an EMBL/GenBank/DDBJ whole genome shotgun (WGS) entry which is preliminary data.</text>
</comment>
<comment type="function">
    <text evidence="4">Bifunctional enzyme that catalyzes the enolization of 2,3-diketo-5-methylthiopentyl-1-phosphate (DK-MTP-1-P) into the intermediate 2-hydroxy-3-keto-5-methylthiopentenyl-1-phosphate (HK-MTPenyl-1-P), which is then dephosphorylated to form the acireductone 1,2-dihydroxy-3-keto-5-methylthiopentene (DHK-MTPene).</text>
</comment>
<dbReference type="Proteomes" id="UP001268089">
    <property type="component" value="Unassembled WGS sequence"/>
</dbReference>
<keyword evidence="4" id="KW-0479">Metal-binding</keyword>
<comment type="cofactor">
    <cofactor evidence="4">
        <name>Mg(2+)</name>
        <dbReference type="ChEBI" id="CHEBI:18420"/>
    </cofactor>
    <text evidence="4">Binds 1 Mg(2+) ion per subunit.</text>
</comment>
<dbReference type="GO" id="GO:0043874">
    <property type="term" value="F:acireductone synthase activity"/>
    <property type="evidence" value="ECO:0007669"/>
    <property type="project" value="UniProtKB-EC"/>
</dbReference>
<dbReference type="InterPro" id="IPR023943">
    <property type="entry name" value="Enolase-ppase_E1"/>
</dbReference>
<dbReference type="HAMAP" id="MF_01681">
    <property type="entry name" value="Salvage_MtnC"/>
    <property type="match status" value="1"/>
</dbReference>
<keyword evidence="3 4" id="KW-0486">Methionine biosynthesis</keyword>
<organism evidence="5 6">
    <name type="scientific">Rhodoferax saidenbachensis</name>
    <dbReference type="NCBI Taxonomy" id="1484693"/>
    <lineage>
        <taxon>Bacteria</taxon>
        <taxon>Pseudomonadati</taxon>
        <taxon>Pseudomonadota</taxon>
        <taxon>Betaproteobacteria</taxon>
        <taxon>Burkholderiales</taxon>
        <taxon>Comamonadaceae</taxon>
        <taxon>Rhodoferax</taxon>
    </lineage>
</organism>
<dbReference type="EC" id="3.1.3.77" evidence="4"/>
<evidence type="ECO:0000313" key="5">
    <source>
        <dbReference type="EMBL" id="MDR7307423.1"/>
    </source>
</evidence>
<keyword evidence="1 4" id="KW-0028">Amino-acid biosynthesis</keyword>
<dbReference type="PRINTS" id="PR00413">
    <property type="entry name" value="HADHALOGNASE"/>
</dbReference>
<dbReference type="PANTHER" id="PTHR20371:SF1">
    <property type="entry name" value="ENOLASE-PHOSPHATASE E1"/>
    <property type="match status" value="1"/>
</dbReference>
<dbReference type="Pfam" id="PF00702">
    <property type="entry name" value="Hydrolase"/>
    <property type="match status" value="1"/>
</dbReference>
<dbReference type="NCBIfam" id="TIGR01691">
    <property type="entry name" value="enolase-ppase"/>
    <property type="match status" value="1"/>
</dbReference>
<dbReference type="SUPFAM" id="SSF56784">
    <property type="entry name" value="HAD-like"/>
    <property type="match status" value="1"/>
</dbReference>
<keyword evidence="6" id="KW-1185">Reference proteome</keyword>
<protein>
    <recommendedName>
        <fullName evidence="4">Enolase-phosphatase E1</fullName>
        <ecNumber evidence="4">3.1.3.77</ecNumber>
    </recommendedName>
    <alternativeName>
        <fullName evidence="4">2,3-diketo-5-methylthio-1-phosphopentane phosphatase</fullName>
    </alternativeName>
</protein>
<accession>A0ABU1ZPG4</accession>
<dbReference type="InterPro" id="IPR023214">
    <property type="entry name" value="HAD_sf"/>
</dbReference>
<evidence type="ECO:0000256" key="3">
    <source>
        <dbReference type="ARBA" id="ARBA00023167"/>
    </source>
</evidence>
<dbReference type="SFLD" id="SFLDG01129">
    <property type="entry name" value="C1.5:_HAD__Beta-PGM__Phosphata"/>
    <property type="match status" value="1"/>
</dbReference>
<comment type="pathway">
    <text evidence="4">Amino-acid biosynthesis; L-methionine biosynthesis via salvage pathway; L-methionine from S-methyl-5-thio-alpha-D-ribose 1-phosphate: step 3/6.</text>
</comment>
<dbReference type="InterPro" id="IPR036412">
    <property type="entry name" value="HAD-like_sf"/>
</dbReference>
<evidence type="ECO:0000313" key="6">
    <source>
        <dbReference type="Proteomes" id="UP001268089"/>
    </source>
</evidence>
<dbReference type="PANTHER" id="PTHR20371">
    <property type="entry name" value="ENOLASE-PHOSPHATASE E1"/>
    <property type="match status" value="1"/>
</dbReference>
<comment type="subunit">
    <text evidence="4">Monomer.</text>
</comment>
<dbReference type="SFLD" id="SFLDG01133">
    <property type="entry name" value="C1.5.4:_Enolase-phosphatase_Li"/>
    <property type="match status" value="1"/>
</dbReference>
<reference evidence="5 6" key="1">
    <citation type="submission" date="2023-07" db="EMBL/GenBank/DDBJ databases">
        <title>Sorghum-associated microbial communities from plants grown in Nebraska, USA.</title>
        <authorList>
            <person name="Schachtman D."/>
        </authorList>
    </citation>
    <scope>NUCLEOTIDE SEQUENCE [LARGE SCALE GENOMIC DNA]</scope>
    <source>
        <strain evidence="5 6">BE308</strain>
    </source>
</reference>
<dbReference type="Gene3D" id="3.40.50.1000">
    <property type="entry name" value="HAD superfamily/HAD-like"/>
    <property type="match status" value="1"/>
</dbReference>
<dbReference type="EMBL" id="JAVDXO010000006">
    <property type="protein sequence ID" value="MDR7307423.1"/>
    <property type="molecule type" value="Genomic_DNA"/>
</dbReference>
<sequence>MPHLTFQAAVVLLDIEGTIGSKTFLTQVLAPYARNHLRTYIAQHADLPAVAQALQDTVALADTPNVDAVDTLLQWIAEDRKAPPLKKLQGLVWQKGFEGGDFQGHLYADAVAALQHWHAEGLPLAIYSSGSVQAQHLYFAHSVAGNLRPWFHSHFDTDSGAKVEAASYLRIAQALGQAPAEVLFASDSVAELQAAQIAGLQVVHVVREDTAPDARFASVQSFVELQVQRLP</sequence>
<dbReference type="InterPro" id="IPR006439">
    <property type="entry name" value="HAD-SF_hydro_IA"/>
</dbReference>
<gene>
    <name evidence="4" type="primary">mtnC</name>
    <name evidence="5" type="ORF">J2X15_002710</name>
</gene>
<keyword evidence="2 4" id="KW-0378">Hydrolase</keyword>
<comment type="pathway">
    <text evidence="4">Amino-acid biosynthesis; L-methionine biosynthesis via salvage pathway; L-methionine from S-methyl-5-thio-alpha-D-ribose 1-phosphate: step 4/6.</text>
</comment>
<comment type="similarity">
    <text evidence="4">Belongs to the HAD-like hydrolase superfamily. MasA/MtnC family.</text>
</comment>
<comment type="catalytic activity">
    <reaction evidence="4">
        <text>5-methylsulfanyl-2,3-dioxopentyl phosphate + H2O = 1,2-dihydroxy-5-(methylsulfanyl)pent-1-en-3-one + phosphate</text>
        <dbReference type="Rhea" id="RHEA:21700"/>
        <dbReference type="ChEBI" id="CHEBI:15377"/>
        <dbReference type="ChEBI" id="CHEBI:43474"/>
        <dbReference type="ChEBI" id="CHEBI:49252"/>
        <dbReference type="ChEBI" id="CHEBI:58828"/>
        <dbReference type="EC" id="3.1.3.77"/>
    </reaction>
</comment>
<dbReference type="Gene3D" id="1.10.720.60">
    <property type="match status" value="1"/>
</dbReference>
<evidence type="ECO:0000256" key="2">
    <source>
        <dbReference type="ARBA" id="ARBA00022801"/>
    </source>
</evidence>
<dbReference type="SFLD" id="SFLDS00003">
    <property type="entry name" value="Haloacid_Dehalogenase"/>
    <property type="match status" value="1"/>
</dbReference>
<dbReference type="NCBIfam" id="TIGR01549">
    <property type="entry name" value="HAD-SF-IA-v1"/>
    <property type="match status" value="1"/>
</dbReference>
<dbReference type="CDD" id="cd01629">
    <property type="entry name" value="HAD_EP"/>
    <property type="match status" value="1"/>
</dbReference>